<gene>
    <name evidence="2" type="ORF">IDM49_07945</name>
</gene>
<reference evidence="2 3" key="1">
    <citation type="submission" date="2020-09" db="EMBL/GenBank/DDBJ databases">
        <title>Investigation of environmental microbes.</title>
        <authorList>
            <person name="Ou Y."/>
            <person name="Kang Q."/>
        </authorList>
    </citation>
    <scope>NUCLEOTIDE SEQUENCE [LARGE SCALE GENOMIC DNA]</scope>
    <source>
        <strain evidence="2 3">KJZ-14</strain>
    </source>
</reference>
<feature type="compositionally biased region" description="Basic and acidic residues" evidence="1">
    <location>
        <begin position="1"/>
        <end position="11"/>
    </location>
</feature>
<proteinExistence type="predicted"/>
<dbReference type="KEGG" id="rter:IDM49_07945"/>
<feature type="compositionally biased region" description="Acidic residues" evidence="1">
    <location>
        <begin position="368"/>
        <end position="384"/>
    </location>
</feature>
<dbReference type="GeneID" id="96624170"/>
<organism evidence="2 3">
    <name type="scientific">Rothia terrae</name>
    <dbReference type="NCBI Taxonomy" id="396015"/>
    <lineage>
        <taxon>Bacteria</taxon>
        <taxon>Bacillati</taxon>
        <taxon>Actinomycetota</taxon>
        <taxon>Actinomycetes</taxon>
        <taxon>Micrococcales</taxon>
        <taxon>Micrococcaceae</taxon>
        <taxon>Rothia</taxon>
    </lineage>
</organism>
<feature type="compositionally biased region" description="Basic and acidic residues" evidence="1">
    <location>
        <begin position="33"/>
        <end position="60"/>
    </location>
</feature>
<feature type="region of interest" description="Disordered" evidence="1">
    <location>
        <begin position="336"/>
        <end position="410"/>
    </location>
</feature>
<evidence type="ECO:0000256" key="1">
    <source>
        <dbReference type="SAM" id="MobiDB-lite"/>
    </source>
</evidence>
<dbReference type="AlphaFoldDB" id="A0A7H2BBY2"/>
<sequence length="410" mass="46114">MAEYSRRDSKKNFGSNNSRNGFKKRSERSSFGNRDENRDRRRNDRDGYAGKRGDNNDRKFNKNARTSHNEDKRFGGRRRGGEGNNARRGTKHEDGSYTPPVKVTGPDIDTDVTGKELDGSTLRQLRALESQNSEAVAKHLVMAGRYLEIDPQFALEHAKYATKRAGRIAAVREAAGIAAYVAEDFEMSLRELRTHRRISGSNEHIALLIDNERALGRIEKALELAEEALNDELQPATRVEVSLVVSGIKHDAGDLDGALKALEIPELNKKRGFEYSPRLFSAYADLLTEAGRRKEAQSWMRLAVMTEAALGQGDFIEPEIFDIFTEQELLEPEEKFVDLSEESEKEVEAEQPTENTENPSSEERTSEITEDSSVDDDITLEPEVLEALSYTDEDAAEDRLTVVENEEGKN</sequence>
<dbReference type="RefSeq" id="WP_190724121.1">
    <property type="nucleotide sequence ID" value="NZ_CP061539.1"/>
</dbReference>
<dbReference type="Proteomes" id="UP000516404">
    <property type="component" value="Chromosome"/>
</dbReference>
<feature type="compositionally biased region" description="Basic and acidic residues" evidence="1">
    <location>
        <begin position="397"/>
        <end position="410"/>
    </location>
</feature>
<name>A0A7H2BBY2_9MICC</name>
<protein>
    <recommendedName>
        <fullName evidence="4">Primosomal protein</fullName>
    </recommendedName>
</protein>
<feature type="region of interest" description="Disordered" evidence="1">
    <location>
        <begin position="1"/>
        <end position="115"/>
    </location>
</feature>
<dbReference type="EMBL" id="CP061539">
    <property type="protein sequence ID" value="QNV37178.1"/>
    <property type="molecule type" value="Genomic_DNA"/>
</dbReference>
<accession>A0A7H2BBY2</accession>
<evidence type="ECO:0008006" key="4">
    <source>
        <dbReference type="Google" id="ProtNLM"/>
    </source>
</evidence>
<evidence type="ECO:0000313" key="2">
    <source>
        <dbReference type="EMBL" id="QNV37178.1"/>
    </source>
</evidence>
<keyword evidence="3" id="KW-1185">Reference proteome</keyword>
<evidence type="ECO:0000313" key="3">
    <source>
        <dbReference type="Proteomes" id="UP000516404"/>
    </source>
</evidence>
<feature type="compositionally biased region" description="Acidic residues" evidence="1">
    <location>
        <begin position="339"/>
        <end position="351"/>
    </location>
</feature>